<feature type="transmembrane region" description="Helical" evidence="6">
    <location>
        <begin position="369"/>
        <end position="387"/>
    </location>
</feature>
<dbReference type="PANTHER" id="PTHR23542:SF1">
    <property type="entry name" value="MAJOR FACILITATOR SUPERFAMILY (MFS) PROFILE DOMAIN-CONTAINING PROTEIN"/>
    <property type="match status" value="1"/>
</dbReference>
<dbReference type="Proteomes" id="UP000182130">
    <property type="component" value="Unassembled WGS sequence"/>
</dbReference>
<dbReference type="InterPro" id="IPR036259">
    <property type="entry name" value="MFS_trans_sf"/>
</dbReference>
<dbReference type="PANTHER" id="PTHR23542">
    <property type="match status" value="1"/>
</dbReference>
<accession>A0A1G8U6N9</accession>
<feature type="transmembrane region" description="Helical" evidence="6">
    <location>
        <begin position="422"/>
        <end position="442"/>
    </location>
</feature>
<dbReference type="RefSeq" id="WP_245679867.1">
    <property type="nucleotide sequence ID" value="NZ_FNEI01000011.1"/>
</dbReference>
<feature type="transmembrane region" description="Helical" evidence="6">
    <location>
        <begin position="249"/>
        <end position="272"/>
    </location>
</feature>
<feature type="transmembrane region" description="Helical" evidence="6">
    <location>
        <begin position="393"/>
        <end position="415"/>
    </location>
</feature>
<dbReference type="InterPro" id="IPR020846">
    <property type="entry name" value="MFS_dom"/>
</dbReference>
<dbReference type="SUPFAM" id="SSF103473">
    <property type="entry name" value="MFS general substrate transporter"/>
    <property type="match status" value="1"/>
</dbReference>
<dbReference type="AlphaFoldDB" id="A0A1G8U6N9"/>
<dbReference type="Pfam" id="PF07690">
    <property type="entry name" value="MFS_1"/>
    <property type="match status" value="1"/>
</dbReference>
<evidence type="ECO:0000256" key="4">
    <source>
        <dbReference type="ARBA" id="ARBA00023136"/>
    </source>
</evidence>
<dbReference type="EMBL" id="FNEI01000011">
    <property type="protein sequence ID" value="SDJ49458.1"/>
    <property type="molecule type" value="Genomic_DNA"/>
</dbReference>
<feature type="transmembrane region" description="Helical" evidence="6">
    <location>
        <begin position="226"/>
        <end position="243"/>
    </location>
</feature>
<keyword evidence="2 6" id="KW-0812">Transmembrane</keyword>
<evidence type="ECO:0000256" key="3">
    <source>
        <dbReference type="ARBA" id="ARBA00022989"/>
    </source>
</evidence>
<feature type="region of interest" description="Disordered" evidence="5">
    <location>
        <begin position="1"/>
        <end position="48"/>
    </location>
</feature>
<dbReference type="InterPro" id="IPR011701">
    <property type="entry name" value="MFS"/>
</dbReference>
<gene>
    <name evidence="8" type="ORF">SAMN05216555_11198</name>
</gene>
<feature type="compositionally biased region" description="Low complexity" evidence="5">
    <location>
        <begin position="9"/>
        <end position="26"/>
    </location>
</feature>
<evidence type="ECO:0000256" key="6">
    <source>
        <dbReference type="SAM" id="Phobius"/>
    </source>
</evidence>
<feature type="domain" description="Major facilitator superfamily (MFS) profile" evidence="7">
    <location>
        <begin position="301"/>
        <end position="493"/>
    </location>
</feature>
<feature type="transmembrane region" description="Helical" evidence="6">
    <location>
        <begin position="337"/>
        <end position="357"/>
    </location>
</feature>
<dbReference type="GO" id="GO:0005886">
    <property type="term" value="C:plasma membrane"/>
    <property type="evidence" value="ECO:0007669"/>
    <property type="project" value="UniProtKB-SubCell"/>
</dbReference>
<evidence type="ECO:0000256" key="5">
    <source>
        <dbReference type="SAM" id="MobiDB-lite"/>
    </source>
</evidence>
<feature type="transmembrane region" description="Helical" evidence="6">
    <location>
        <begin position="128"/>
        <end position="149"/>
    </location>
</feature>
<dbReference type="Gene3D" id="1.20.1250.20">
    <property type="entry name" value="MFS general substrate transporter like domains"/>
    <property type="match status" value="1"/>
</dbReference>
<evidence type="ECO:0000313" key="8">
    <source>
        <dbReference type="EMBL" id="SDJ49458.1"/>
    </source>
</evidence>
<sequence>MTSLPSHKAAAYGAAASPEPSSTEATGSAVPAKAAVPADGPARSNARRSRLPGRFARLPELAGPGFLPIALFARLPLAMLTVGALTLATAVSHSYAIGGLAAGAVGIGSAAGAPVLGALADRAGQRTVLLCAAAVNTLAVAALIIAAYLTHDFAAPAGPAAVVLTAFLSGASCPQVGPMARVRWMALTTRDLAATEPGTGRSQGSIATRRAELDTALSYEGTADEFTFVLGPALVGLLASLFAPWLPLAFAALLTATLVPAFAVHPSQLAVVPAKRKAGAGVGQHADTKPGRGAGALAWLKVAVAVLAMVCMGTFFGSLQNALSAFSAQFATAEIAGLMYAVMGLSSAVAALSVAYWPQRFGLAARWTSAAALMAVLSLLLFLPAGIWPMAAVLLVVGIPVGPVMVTVFSIGGLVAPAGRMATVMTALASGIVAGTALGAFLGGQAAQSQGFAAAFLVSLASAAALAVLGGLAGVLLRRGKAGQPDGGRRPGA</sequence>
<feature type="transmembrane region" description="Helical" evidence="6">
    <location>
        <begin position="293"/>
        <end position="317"/>
    </location>
</feature>
<evidence type="ECO:0000313" key="9">
    <source>
        <dbReference type="Proteomes" id="UP000182130"/>
    </source>
</evidence>
<comment type="subcellular location">
    <subcellularLocation>
        <location evidence="1">Cell membrane</location>
        <topology evidence="1">Multi-pass membrane protein</topology>
    </subcellularLocation>
</comment>
<feature type="transmembrane region" description="Helical" evidence="6">
    <location>
        <begin position="66"/>
        <end position="88"/>
    </location>
</feature>
<evidence type="ECO:0000256" key="1">
    <source>
        <dbReference type="ARBA" id="ARBA00004651"/>
    </source>
</evidence>
<feature type="transmembrane region" description="Helical" evidence="6">
    <location>
        <begin position="94"/>
        <end position="116"/>
    </location>
</feature>
<keyword evidence="9" id="KW-1185">Reference proteome</keyword>
<keyword evidence="4 6" id="KW-0472">Membrane</keyword>
<organism evidence="8 9">
    <name type="scientific">Arthrobacter cupressi</name>
    <dbReference type="NCBI Taxonomy" id="1045773"/>
    <lineage>
        <taxon>Bacteria</taxon>
        <taxon>Bacillati</taxon>
        <taxon>Actinomycetota</taxon>
        <taxon>Actinomycetes</taxon>
        <taxon>Micrococcales</taxon>
        <taxon>Micrococcaceae</taxon>
        <taxon>Arthrobacter</taxon>
    </lineage>
</organism>
<proteinExistence type="predicted"/>
<feature type="transmembrane region" description="Helical" evidence="6">
    <location>
        <begin position="454"/>
        <end position="477"/>
    </location>
</feature>
<reference evidence="9" key="1">
    <citation type="submission" date="2016-10" db="EMBL/GenBank/DDBJ databases">
        <authorList>
            <person name="Varghese N."/>
            <person name="Submissions S."/>
        </authorList>
    </citation>
    <scope>NUCLEOTIDE SEQUENCE [LARGE SCALE GENOMIC DNA]</scope>
    <source>
        <strain evidence="9">CGMCC 1.10783</strain>
    </source>
</reference>
<keyword evidence="3 6" id="KW-1133">Transmembrane helix</keyword>
<feature type="transmembrane region" description="Helical" evidence="6">
    <location>
        <begin position="155"/>
        <end position="173"/>
    </location>
</feature>
<dbReference type="PROSITE" id="PS50850">
    <property type="entry name" value="MFS"/>
    <property type="match status" value="1"/>
</dbReference>
<dbReference type="GO" id="GO:0022857">
    <property type="term" value="F:transmembrane transporter activity"/>
    <property type="evidence" value="ECO:0007669"/>
    <property type="project" value="InterPro"/>
</dbReference>
<evidence type="ECO:0000259" key="7">
    <source>
        <dbReference type="PROSITE" id="PS50850"/>
    </source>
</evidence>
<dbReference type="STRING" id="1045773.SAMN05216555_11198"/>
<protein>
    <recommendedName>
        <fullName evidence="7">Major facilitator superfamily (MFS) profile domain-containing protein</fullName>
    </recommendedName>
</protein>
<evidence type="ECO:0000256" key="2">
    <source>
        <dbReference type="ARBA" id="ARBA00022692"/>
    </source>
</evidence>
<name>A0A1G8U6N9_9MICC</name>